<feature type="region of interest" description="Disordered" evidence="1">
    <location>
        <begin position="215"/>
        <end position="253"/>
    </location>
</feature>
<evidence type="ECO:0000256" key="2">
    <source>
        <dbReference type="SAM" id="Phobius"/>
    </source>
</evidence>
<dbReference type="EMBL" id="BEYU01001837">
    <property type="protein sequence ID" value="GBG16296.1"/>
    <property type="molecule type" value="Genomic_DNA"/>
</dbReference>
<evidence type="ECO:0000256" key="3">
    <source>
        <dbReference type="SAM" id="SignalP"/>
    </source>
</evidence>
<dbReference type="Proteomes" id="UP000241890">
    <property type="component" value="Unassembled WGS sequence"/>
</dbReference>
<dbReference type="AlphaFoldDB" id="A0A2R5FDE1"/>
<feature type="transmembrane region" description="Helical" evidence="2">
    <location>
        <begin position="43"/>
        <end position="65"/>
    </location>
</feature>
<keyword evidence="2" id="KW-0472">Membrane</keyword>
<organism evidence="4 5">
    <name type="scientific">Hondaea fermentalgiana</name>
    <dbReference type="NCBI Taxonomy" id="2315210"/>
    <lineage>
        <taxon>Eukaryota</taxon>
        <taxon>Sar</taxon>
        <taxon>Stramenopiles</taxon>
        <taxon>Bigyra</taxon>
        <taxon>Labyrinthulomycetes</taxon>
        <taxon>Thraustochytrida</taxon>
        <taxon>Thraustochytriidae</taxon>
        <taxon>Hondaea</taxon>
    </lineage>
</organism>
<evidence type="ECO:0000313" key="5">
    <source>
        <dbReference type="Proteomes" id="UP000241890"/>
    </source>
</evidence>
<protein>
    <submittedName>
        <fullName evidence="4">Uncharacterized protein</fullName>
    </submittedName>
</protein>
<keyword evidence="2" id="KW-0812">Transmembrane</keyword>
<gene>
    <name evidence="4" type="ORF">FCC1311_117712</name>
</gene>
<feature type="signal peptide" evidence="3">
    <location>
        <begin position="1"/>
        <end position="24"/>
    </location>
</feature>
<keyword evidence="3" id="KW-0732">Signal</keyword>
<evidence type="ECO:0000256" key="1">
    <source>
        <dbReference type="SAM" id="MobiDB-lite"/>
    </source>
</evidence>
<evidence type="ECO:0000313" key="4">
    <source>
        <dbReference type="EMBL" id="GBG16296.1"/>
    </source>
</evidence>
<comment type="caution">
    <text evidence="4">The sequence shown here is derived from an EMBL/GenBank/DDBJ whole genome shotgun (WGS) entry which is preliminary data.</text>
</comment>
<keyword evidence="5" id="KW-1185">Reference proteome</keyword>
<feature type="compositionally biased region" description="Basic and acidic residues" evidence="1">
    <location>
        <begin position="244"/>
        <end position="253"/>
    </location>
</feature>
<keyword evidence="2" id="KW-1133">Transmembrane helix</keyword>
<dbReference type="InParanoid" id="A0A2R5FDE1"/>
<reference evidence="4 5" key="1">
    <citation type="submission" date="2017-12" db="EMBL/GenBank/DDBJ databases">
        <title>Sequencing, de novo assembly and annotation of complete genome of a new Thraustochytrid species, strain FCC1311.</title>
        <authorList>
            <person name="Sedici K."/>
            <person name="Godart F."/>
            <person name="Aiese Cigliano R."/>
            <person name="Sanseverino W."/>
            <person name="Barakat M."/>
            <person name="Ortet P."/>
            <person name="Marechal E."/>
            <person name="Cagnac O."/>
            <person name="Amato A."/>
        </authorList>
    </citation>
    <scope>NUCLEOTIDE SEQUENCE [LARGE SCALE GENOMIC DNA]</scope>
</reference>
<name>A0A2R5FDE1_9STRA</name>
<accession>A0A2R5FDE1</accession>
<feature type="chain" id="PRO_5015308029" evidence="3">
    <location>
        <begin position="25"/>
        <end position="253"/>
    </location>
</feature>
<proteinExistence type="predicted"/>
<sequence>MFGRFPSMVLPVVSLVLFCAAVAADGGVGWLGDDAAKPLCTPFEYQVCCYVFLSYIIFLHVIYFVNSVQWYYLVFWDLDYVFGFDLNVWRIPEVGDRIAYRNLETGKWQANQEITQDMLDNGKEWPTMKLRRMVLLAKRRNYPCENNIMDGFEFLEKRATSWSHGARDFCSASFPGMSSACMKALNFMKACFRACDPFRHMQILRTRGRALEGKDGEDTAAIVPSDGEDTAAIAPSTSMGDRAPQAEEMRATG</sequence>